<accession>A0A101E2V5</accession>
<name>A0A101E2V5_9THEO</name>
<feature type="domain" description="ABC transporter" evidence="8">
    <location>
        <begin position="4"/>
        <end position="267"/>
    </location>
</feature>
<dbReference type="FunFam" id="3.40.50.300:FF:000016">
    <property type="entry name" value="Oligopeptide ABC transporter ATP-binding component"/>
    <property type="match status" value="1"/>
</dbReference>
<dbReference type="PROSITE" id="PS00211">
    <property type="entry name" value="ABC_TRANSPORTER_1"/>
    <property type="match status" value="1"/>
</dbReference>
<keyword evidence="7" id="KW-0472">Membrane</keyword>
<dbReference type="Pfam" id="PF00005">
    <property type="entry name" value="ABC_tran"/>
    <property type="match status" value="1"/>
</dbReference>
<dbReference type="GO" id="GO:0015833">
    <property type="term" value="P:peptide transport"/>
    <property type="evidence" value="ECO:0007669"/>
    <property type="project" value="InterPro"/>
</dbReference>
<dbReference type="RefSeq" id="WP_011026066.1">
    <property type="nucleotide sequence ID" value="NZ_DOLB01000005.1"/>
</dbReference>
<evidence type="ECO:0000313" key="9">
    <source>
        <dbReference type="EMBL" id="HBT48303.1"/>
    </source>
</evidence>
<evidence type="ECO:0000259" key="8">
    <source>
        <dbReference type="PROSITE" id="PS50893"/>
    </source>
</evidence>
<sequence length="333" mass="37275">MLEIRNLKVVFETDRGVVKAVNGIDLTLERGKILGLVGESGSGKSMTLLSILRLVPYPGKIVEGEILFEGEDLLKKSASQMREIRGKDIAMIFQDPMTTLNPVFPVGEQIRESLRVHNIIKPEKEGILGFLRERDRRKKEYEKAVELMEKVGISYPEKRYFSYPHQFSGGMQQRAIIAIALSCNPKLLLADEPTTALDVTIQAQILDLLRQINEVNGTSIIFVTHDLAVAAEFCDEIAVMYAGQIVEKGAVDKVIGEPKHPYTKGLLKSIPKITRKKEKLYAIPGNVPDLASLSPKGCPFYERCEEAVEECKEVELPLIEVSDGEFVRCIKYL</sequence>
<evidence type="ECO:0000256" key="1">
    <source>
        <dbReference type="ARBA" id="ARBA00004202"/>
    </source>
</evidence>
<dbReference type="PROSITE" id="PS50893">
    <property type="entry name" value="ABC_TRANSPORTER_2"/>
    <property type="match status" value="1"/>
</dbReference>
<dbReference type="PANTHER" id="PTHR43297:SF2">
    <property type="entry name" value="DIPEPTIDE TRANSPORT ATP-BINDING PROTEIN DPPD"/>
    <property type="match status" value="1"/>
</dbReference>
<dbReference type="NCBIfam" id="TIGR01727">
    <property type="entry name" value="oligo_HPY"/>
    <property type="match status" value="1"/>
</dbReference>
<comment type="caution">
    <text evidence="9">The sequence shown here is derived from an EMBL/GenBank/DDBJ whole genome shotgun (WGS) entry which is preliminary data.</text>
</comment>
<keyword evidence="6 9" id="KW-0067">ATP-binding</keyword>
<comment type="similarity">
    <text evidence="2">Belongs to the ABC transporter superfamily.</text>
</comment>
<dbReference type="OMA" id="HLHTAYR"/>
<dbReference type="GO" id="GO:0005886">
    <property type="term" value="C:plasma membrane"/>
    <property type="evidence" value="ECO:0007669"/>
    <property type="project" value="UniProtKB-SubCell"/>
</dbReference>
<dbReference type="AlphaFoldDB" id="A0A101E2V5"/>
<dbReference type="Proteomes" id="UP000264445">
    <property type="component" value="Unassembled WGS sequence"/>
</dbReference>
<proteinExistence type="inferred from homology"/>
<dbReference type="GO" id="GO:0016887">
    <property type="term" value="F:ATP hydrolysis activity"/>
    <property type="evidence" value="ECO:0007669"/>
    <property type="project" value="InterPro"/>
</dbReference>
<dbReference type="CDD" id="cd03257">
    <property type="entry name" value="ABC_NikE_OppD_transporters"/>
    <property type="match status" value="1"/>
</dbReference>
<gene>
    <name evidence="9" type="ORF">DEA61_00170</name>
</gene>
<dbReference type="SMART" id="SM00382">
    <property type="entry name" value="AAA"/>
    <property type="match status" value="1"/>
</dbReference>
<reference evidence="9 10" key="1">
    <citation type="journal article" date="2018" name="Nat. Biotechnol.">
        <title>A standardized bacterial taxonomy based on genome phylogeny substantially revises the tree of life.</title>
        <authorList>
            <person name="Parks D.H."/>
            <person name="Chuvochina M."/>
            <person name="Waite D.W."/>
            <person name="Rinke C."/>
            <person name="Skarshewski A."/>
            <person name="Chaumeil P.A."/>
            <person name="Hugenholtz P."/>
        </authorList>
    </citation>
    <scope>NUCLEOTIDE SEQUENCE [LARGE SCALE GENOMIC DNA]</scope>
    <source>
        <strain evidence="9">UBA12544</strain>
    </source>
</reference>
<protein>
    <submittedName>
        <fullName evidence="9">ABC transporter ATP-binding protein</fullName>
    </submittedName>
</protein>
<keyword evidence="4" id="KW-1003">Cell membrane</keyword>
<dbReference type="InterPro" id="IPR003593">
    <property type="entry name" value="AAA+_ATPase"/>
</dbReference>
<evidence type="ECO:0000256" key="6">
    <source>
        <dbReference type="ARBA" id="ARBA00022840"/>
    </source>
</evidence>
<dbReference type="SUPFAM" id="SSF52540">
    <property type="entry name" value="P-loop containing nucleoside triphosphate hydrolases"/>
    <property type="match status" value="1"/>
</dbReference>
<dbReference type="InterPro" id="IPR050388">
    <property type="entry name" value="ABC_Ni/Peptide_Import"/>
</dbReference>
<dbReference type="Pfam" id="PF08352">
    <property type="entry name" value="oligo_HPY"/>
    <property type="match status" value="1"/>
</dbReference>
<evidence type="ECO:0000256" key="2">
    <source>
        <dbReference type="ARBA" id="ARBA00005417"/>
    </source>
</evidence>
<dbReference type="Gene3D" id="3.40.50.300">
    <property type="entry name" value="P-loop containing nucleotide triphosphate hydrolases"/>
    <property type="match status" value="1"/>
</dbReference>
<dbReference type="InterPro" id="IPR003439">
    <property type="entry name" value="ABC_transporter-like_ATP-bd"/>
</dbReference>
<dbReference type="InterPro" id="IPR017871">
    <property type="entry name" value="ABC_transporter-like_CS"/>
</dbReference>
<dbReference type="EMBL" id="DOLB01000005">
    <property type="protein sequence ID" value="HBT48303.1"/>
    <property type="molecule type" value="Genomic_DNA"/>
</dbReference>
<keyword evidence="3" id="KW-0813">Transport</keyword>
<dbReference type="GO" id="GO:0005524">
    <property type="term" value="F:ATP binding"/>
    <property type="evidence" value="ECO:0007669"/>
    <property type="project" value="UniProtKB-KW"/>
</dbReference>
<organism evidence="9 10">
    <name type="scientific">Caldanaerobacter subterraneus</name>
    <dbReference type="NCBI Taxonomy" id="911092"/>
    <lineage>
        <taxon>Bacteria</taxon>
        <taxon>Bacillati</taxon>
        <taxon>Bacillota</taxon>
        <taxon>Clostridia</taxon>
        <taxon>Thermoanaerobacterales</taxon>
        <taxon>Thermoanaerobacteraceae</taxon>
        <taxon>Caldanaerobacter</taxon>
    </lineage>
</organism>
<evidence type="ECO:0000256" key="7">
    <source>
        <dbReference type="ARBA" id="ARBA00023136"/>
    </source>
</evidence>
<dbReference type="InterPro" id="IPR013563">
    <property type="entry name" value="Oligopep_ABC_C"/>
</dbReference>
<dbReference type="InterPro" id="IPR027417">
    <property type="entry name" value="P-loop_NTPase"/>
</dbReference>
<evidence type="ECO:0000313" key="10">
    <source>
        <dbReference type="Proteomes" id="UP000264445"/>
    </source>
</evidence>
<keyword evidence="5" id="KW-0547">Nucleotide-binding</keyword>
<comment type="subcellular location">
    <subcellularLocation>
        <location evidence="1">Cell membrane</location>
        <topology evidence="1">Peripheral membrane protein</topology>
    </subcellularLocation>
</comment>
<evidence type="ECO:0000256" key="3">
    <source>
        <dbReference type="ARBA" id="ARBA00022448"/>
    </source>
</evidence>
<dbReference type="PANTHER" id="PTHR43297">
    <property type="entry name" value="OLIGOPEPTIDE TRANSPORT ATP-BINDING PROTEIN APPD"/>
    <property type="match status" value="1"/>
</dbReference>
<evidence type="ECO:0000256" key="5">
    <source>
        <dbReference type="ARBA" id="ARBA00022741"/>
    </source>
</evidence>
<evidence type="ECO:0000256" key="4">
    <source>
        <dbReference type="ARBA" id="ARBA00022475"/>
    </source>
</evidence>